<comment type="caution">
    <text evidence="2">The sequence shown here is derived from an EMBL/GenBank/DDBJ whole genome shotgun (WGS) entry which is preliminary data.</text>
</comment>
<proteinExistence type="predicted"/>
<evidence type="ECO:0000313" key="3">
    <source>
        <dbReference type="Proteomes" id="UP000006447"/>
    </source>
</evidence>
<protein>
    <submittedName>
        <fullName evidence="2">Uncharacterized protein</fullName>
    </submittedName>
</protein>
<dbReference type="AlphaFoldDB" id="I0WUE3"/>
<evidence type="ECO:0000313" key="2">
    <source>
        <dbReference type="EMBL" id="EID80009.1"/>
    </source>
</evidence>
<feature type="compositionally biased region" description="Basic and acidic residues" evidence="1">
    <location>
        <begin position="98"/>
        <end position="114"/>
    </location>
</feature>
<name>I0WUE3_RHOOP</name>
<evidence type="ECO:0000256" key="1">
    <source>
        <dbReference type="SAM" id="MobiDB-lite"/>
    </source>
</evidence>
<dbReference type="EMBL" id="AJJH01000045">
    <property type="protein sequence ID" value="EID80009.1"/>
    <property type="molecule type" value="Genomic_DNA"/>
</dbReference>
<accession>I0WUE3</accession>
<organism evidence="2 3">
    <name type="scientific">Rhodococcus opacus RKJ300 = JCM 13270</name>
    <dbReference type="NCBI Taxonomy" id="1165867"/>
    <lineage>
        <taxon>Bacteria</taxon>
        <taxon>Bacillati</taxon>
        <taxon>Actinomycetota</taxon>
        <taxon>Actinomycetes</taxon>
        <taxon>Mycobacteriales</taxon>
        <taxon>Nocardiaceae</taxon>
        <taxon>Rhodococcus</taxon>
    </lineage>
</organism>
<reference evidence="2 3" key="1">
    <citation type="journal article" date="2012" name="J. Bacteriol.">
        <title>Draft genome sequence of the nitrophenol-degrading actinomycete Rhodococcus imtechensis RKJ300.</title>
        <authorList>
            <person name="Vikram S."/>
            <person name="Kumar S."/>
            <person name="Subramanian S."/>
            <person name="Raghava G.P."/>
        </authorList>
    </citation>
    <scope>NUCLEOTIDE SEQUENCE [LARGE SCALE GENOMIC DNA]</scope>
    <source>
        <strain evidence="2 3">RKJ300</strain>
    </source>
</reference>
<dbReference type="RefSeq" id="WP_007297124.1">
    <property type="nucleotide sequence ID" value="NZ_AJJH01000045.1"/>
</dbReference>
<feature type="region of interest" description="Disordered" evidence="1">
    <location>
        <begin position="66"/>
        <end position="114"/>
    </location>
</feature>
<gene>
    <name evidence="2" type="ORF">W59_10449</name>
</gene>
<dbReference type="Proteomes" id="UP000006447">
    <property type="component" value="Unassembled WGS sequence"/>
</dbReference>
<sequence>MRIYSEHRASAITYAIDCVETFLADDPTMSGTAVLDELRRMRALLDDRVDIVRHCGTPIKRDYPQSEWRHTDISGSRGCRAASFDPDAAPDESAWNDSLKRSMKAEPAKGSELS</sequence>